<evidence type="ECO:0008006" key="3">
    <source>
        <dbReference type="Google" id="ProtNLM"/>
    </source>
</evidence>
<evidence type="ECO:0000313" key="1">
    <source>
        <dbReference type="EMBL" id="TMM50802.1"/>
    </source>
</evidence>
<evidence type="ECO:0000313" key="2">
    <source>
        <dbReference type="Proteomes" id="UP000309550"/>
    </source>
</evidence>
<organism evidence="1 2">
    <name type="scientific">Sulfitobacter sabulilitoris</name>
    <dbReference type="NCBI Taxonomy" id="2562655"/>
    <lineage>
        <taxon>Bacteria</taxon>
        <taxon>Pseudomonadati</taxon>
        <taxon>Pseudomonadota</taxon>
        <taxon>Alphaproteobacteria</taxon>
        <taxon>Rhodobacterales</taxon>
        <taxon>Roseobacteraceae</taxon>
        <taxon>Sulfitobacter</taxon>
    </lineage>
</organism>
<keyword evidence="2" id="KW-1185">Reference proteome</keyword>
<dbReference type="AlphaFoldDB" id="A0A5S3PGN8"/>
<gene>
    <name evidence="1" type="ORF">FDT80_16220</name>
</gene>
<reference evidence="1 2" key="1">
    <citation type="submission" date="2019-05" db="EMBL/GenBank/DDBJ databases">
        <title>Sulfitobacter sabulilitoris sp. nov., isolated from a marine sand.</title>
        <authorList>
            <person name="Yoon J.-H."/>
        </authorList>
    </citation>
    <scope>NUCLEOTIDE SEQUENCE [LARGE SCALE GENOMIC DNA]</scope>
    <source>
        <strain evidence="1 2">HSMS-29</strain>
    </source>
</reference>
<dbReference type="OrthoDB" id="7867799at2"/>
<proteinExistence type="predicted"/>
<sequence length="79" mass="8851">MAYQHTALQLDVAHAAQTLIARLGDAMTNFGNAMMTHSAGYARLQQVEALKAKTDAELAAMKIKREDIVQHVFRDLYYI</sequence>
<dbReference type="EMBL" id="VANS01000005">
    <property type="protein sequence ID" value="TMM50802.1"/>
    <property type="molecule type" value="Genomic_DNA"/>
</dbReference>
<dbReference type="RefSeq" id="WP_138663374.1">
    <property type="nucleotide sequence ID" value="NZ_VANS01000005.1"/>
</dbReference>
<protein>
    <recommendedName>
        <fullName evidence="3">DUF1127 domain-containing protein</fullName>
    </recommendedName>
</protein>
<comment type="caution">
    <text evidence="1">The sequence shown here is derived from an EMBL/GenBank/DDBJ whole genome shotgun (WGS) entry which is preliminary data.</text>
</comment>
<dbReference type="Proteomes" id="UP000309550">
    <property type="component" value="Unassembled WGS sequence"/>
</dbReference>
<accession>A0A5S3PGN8</accession>
<name>A0A5S3PGN8_9RHOB</name>